<evidence type="ECO:0000313" key="1">
    <source>
        <dbReference type="EMBL" id="MBW99485.1"/>
    </source>
</evidence>
<sequence length="22" mass="2685">MNQDRNELPENLDLYLLQPQIQ</sequence>
<organism evidence="1">
    <name type="scientific">Rhizophora mucronata</name>
    <name type="common">Asiatic mangrove</name>
    <dbReference type="NCBI Taxonomy" id="61149"/>
    <lineage>
        <taxon>Eukaryota</taxon>
        <taxon>Viridiplantae</taxon>
        <taxon>Streptophyta</taxon>
        <taxon>Embryophyta</taxon>
        <taxon>Tracheophyta</taxon>
        <taxon>Spermatophyta</taxon>
        <taxon>Magnoliopsida</taxon>
        <taxon>eudicotyledons</taxon>
        <taxon>Gunneridae</taxon>
        <taxon>Pentapetalae</taxon>
        <taxon>rosids</taxon>
        <taxon>fabids</taxon>
        <taxon>Malpighiales</taxon>
        <taxon>Rhizophoraceae</taxon>
        <taxon>Rhizophora</taxon>
    </lineage>
</organism>
<dbReference type="AlphaFoldDB" id="A0A2P2K190"/>
<dbReference type="EMBL" id="GGEC01019002">
    <property type="protein sequence ID" value="MBW99485.1"/>
    <property type="molecule type" value="Transcribed_RNA"/>
</dbReference>
<name>A0A2P2K190_RHIMU</name>
<proteinExistence type="predicted"/>
<reference evidence="1" key="1">
    <citation type="submission" date="2018-02" db="EMBL/GenBank/DDBJ databases">
        <title>Rhizophora mucronata_Transcriptome.</title>
        <authorList>
            <person name="Meera S.P."/>
            <person name="Sreeshan A."/>
            <person name="Augustine A."/>
        </authorList>
    </citation>
    <scope>NUCLEOTIDE SEQUENCE</scope>
    <source>
        <tissue evidence="1">Leaf</tissue>
    </source>
</reference>
<accession>A0A2P2K190</accession>
<protein>
    <submittedName>
        <fullName evidence="1">Uncharacterized protein</fullName>
    </submittedName>
</protein>